<dbReference type="AlphaFoldDB" id="A0A2L0ENG1"/>
<evidence type="ECO:0000256" key="9">
    <source>
        <dbReference type="ARBA" id="ARBA00023136"/>
    </source>
</evidence>
<dbReference type="RefSeq" id="WP_104978565.1">
    <property type="nucleotide sequence ID" value="NZ_CP012673.1"/>
</dbReference>
<dbReference type="CDD" id="cd06160">
    <property type="entry name" value="S2P-M50_like_2"/>
    <property type="match status" value="1"/>
</dbReference>
<reference evidence="12 13" key="1">
    <citation type="submission" date="2015-09" db="EMBL/GenBank/DDBJ databases">
        <title>Sorangium comparison.</title>
        <authorList>
            <person name="Zaburannyi N."/>
            <person name="Bunk B."/>
            <person name="Overmann J."/>
            <person name="Mueller R."/>
        </authorList>
    </citation>
    <scope>NUCLEOTIDE SEQUENCE [LARGE SCALE GENOMIC DNA]</scope>
    <source>
        <strain evidence="12 13">So ce26</strain>
    </source>
</reference>
<comment type="cofactor">
    <cofactor evidence="1">
        <name>Zn(2+)</name>
        <dbReference type="ChEBI" id="CHEBI:29105"/>
    </cofactor>
</comment>
<protein>
    <submittedName>
        <fullName evidence="12">Integral membrane protease</fullName>
    </submittedName>
</protein>
<dbReference type="Pfam" id="PF02163">
    <property type="entry name" value="Peptidase_M50"/>
    <property type="match status" value="1"/>
</dbReference>
<feature type="transmembrane region" description="Helical" evidence="10">
    <location>
        <begin position="323"/>
        <end position="341"/>
    </location>
</feature>
<evidence type="ECO:0000313" key="13">
    <source>
        <dbReference type="Proteomes" id="UP000238348"/>
    </source>
</evidence>
<dbReference type="EMBL" id="CP012673">
    <property type="protein sequence ID" value="AUX40826.1"/>
    <property type="molecule type" value="Genomic_DNA"/>
</dbReference>
<keyword evidence="4 12" id="KW-0645">Protease</keyword>
<name>A0A2L0ENG1_SORCE</name>
<evidence type="ECO:0000256" key="3">
    <source>
        <dbReference type="ARBA" id="ARBA00007931"/>
    </source>
</evidence>
<evidence type="ECO:0000259" key="11">
    <source>
        <dbReference type="Pfam" id="PF02163"/>
    </source>
</evidence>
<organism evidence="12 13">
    <name type="scientific">Sorangium cellulosum</name>
    <name type="common">Polyangium cellulosum</name>
    <dbReference type="NCBI Taxonomy" id="56"/>
    <lineage>
        <taxon>Bacteria</taxon>
        <taxon>Pseudomonadati</taxon>
        <taxon>Myxococcota</taxon>
        <taxon>Polyangia</taxon>
        <taxon>Polyangiales</taxon>
        <taxon>Polyangiaceae</taxon>
        <taxon>Sorangium</taxon>
    </lineage>
</organism>
<dbReference type="GO" id="GO:0006508">
    <property type="term" value="P:proteolysis"/>
    <property type="evidence" value="ECO:0007669"/>
    <property type="project" value="UniProtKB-KW"/>
</dbReference>
<dbReference type="PANTHER" id="PTHR31412:SF0">
    <property type="entry name" value="ZINC METALLOPROTEASE EGY1, CHLOROPLASTIC-RELATED"/>
    <property type="match status" value="1"/>
</dbReference>
<dbReference type="InterPro" id="IPR008915">
    <property type="entry name" value="Peptidase_M50"/>
</dbReference>
<keyword evidence="9 10" id="KW-0472">Membrane</keyword>
<evidence type="ECO:0000256" key="5">
    <source>
        <dbReference type="ARBA" id="ARBA00022692"/>
    </source>
</evidence>
<keyword evidence="5 10" id="KW-0812">Transmembrane</keyword>
<dbReference type="GO" id="GO:0008233">
    <property type="term" value="F:peptidase activity"/>
    <property type="evidence" value="ECO:0007669"/>
    <property type="project" value="UniProtKB-KW"/>
</dbReference>
<evidence type="ECO:0000256" key="10">
    <source>
        <dbReference type="SAM" id="Phobius"/>
    </source>
</evidence>
<dbReference type="Proteomes" id="UP000238348">
    <property type="component" value="Chromosome"/>
</dbReference>
<keyword evidence="6" id="KW-0378">Hydrolase</keyword>
<proteinExistence type="inferred from homology"/>
<accession>A0A2L0ENG1</accession>
<evidence type="ECO:0000313" key="12">
    <source>
        <dbReference type="EMBL" id="AUX40826.1"/>
    </source>
</evidence>
<gene>
    <name evidence="12" type="ORF">SOCE26_022270</name>
</gene>
<feature type="transmembrane region" description="Helical" evidence="10">
    <location>
        <begin position="280"/>
        <end position="302"/>
    </location>
</feature>
<feature type="domain" description="Peptidase M50" evidence="11">
    <location>
        <begin position="86"/>
        <end position="260"/>
    </location>
</feature>
<evidence type="ECO:0000256" key="8">
    <source>
        <dbReference type="ARBA" id="ARBA00022989"/>
    </source>
</evidence>
<comment type="similarity">
    <text evidence="3">Belongs to the peptidase M50B family.</text>
</comment>
<keyword evidence="8 10" id="KW-1133">Transmembrane helix</keyword>
<evidence type="ECO:0000256" key="6">
    <source>
        <dbReference type="ARBA" id="ARBA00022801"/>
    </source>
</evidence>
<dbReference type="PANTHER" id="PTHR31412">
    <property type="entry name" value="ZINC METALLOPROTEASE EGY1"/>
    <property type="match status" value="1"/>
</dbReference>
<keyword evidence="7" id="KW-0809">Transit peptide</keyword>
<feature type="transmembrane region" description="Helical" evidence="10">
    <location>
        <begin position="249"/>
        <end position="268"/>
    </location>
</feature>
<dbReference type="OrthoDB" id="9774391at2"/>
<feature type="transmembrane region" description="Helical" evidence="10">
    <location>
        <begin position="73"/>
        <end position="96"/>
    </location>
</feature>
<feature type="transmembrane region" description="Helical" evidence="10">
    <location>
        <begin position="46"/>
        <end position="66"/>
    </location>
</feature>
<feature type="transmembrane region" description="Helical" evidence="10">
    <location>
        <begin position="116"/>
        <end position="133"/>
    </location>
</feature>
<sequence>MTDDRRFSSAGALDLDAERAAVARTSTGPSAPVAARPAPLRWKKNLALFCATVVSVFVAGTLWAPIVTQDKGLLWFVKALPQAWPFAVPFLAILLAHEFGHYFAARAHGVEASLPYFIPLPVVSPLGTMGAVISMKGTIKSRNALLDIGASGPLAGLAVAIPVLFVGLMQSEVHATSGPALQEGRSLLYLLLRRVAVGPIPENHDVFLGPVAMAGWAGLLITALNLFPVGQLDGGHVAYALFGKRQDRYSRAAHFLMLALFLGNVAYFTRHFRADGLPDALFAAVANGMPWLTWFGMVYLMLRVGGREHPPTEPGELSPGRRAIAVITLLFFVLLLMPTPFGTY</sequence>
<comment type="subcellular location">
    <subcellularLocation>
        <location evidence="2">Membrane</location>
        <topology evidence="2">Multi-pass membrane protein</topology>
    </subcellularLocation>
</comment>
<dbReference type="InterPro" id="IPR044838">
    <property type="entry name" value="EGY1-like"/>
</dbReference>
<feature type="transmembrane region" description="Helical" evidence="10">
    <location>
        <begin position="145"/>
        <end position="169"/>
    </location>
</feature>
<evidence type="ECO:0000256" key="7">
    <source>
        <dbReference type="ARBA" id="ARBA00022946"/>
    </source>
</evidence>
<evidence type="ECO:0000256" key="4">
    <source>
        <dbReference type="ARBA" id="ARBA00022670"/>
    </source>
</evidence>
<dbReference type="GO" id="GO:0016020">
    <property type="term" value="C:membrane"/>
    <property type="evidence" value="ECO:0007669"/>
    <property type="project" value="UniProtKB-SubCell"/>
</dbReference>
<evidence type="ECO:0000256" key="2">
    <source>
        <dbReference type="ARBA" id="ARBA00004141"/>
    </source>
</evidence>
<evidence type="ECO:0000256" key="1">
    <source>
        <dbReference type="ARBA" id="ARBA00001947"/>
    </source>
</evidence>